<dbReference type="InterPro" id="IPR036034">
    <property type="entry name" value="PDZ_sf"/>
</dbReference>
<dbReference type="PROSITE" id="PS50003">
    <property type="entry name" value="PH_DOMAIN"/>
    <property type="match status" value="1"/>
</dbReference>
<evidence type="ECO:0000256" key="4">
    <source>
        <dbReference type="PROSITE-ProRule" id="PRU00168"/>
    </source>
</evidence>
<dbReference type="PANTHER" id="PTHR24198">
    <property type="entry name" value="ANKYRIN REPEAT AND PROTEIN KINASE DOMAIN-CONTAINING PROTEIN"/>
    <property type="match status" value="1"/>
</dbReference>
<dbReference type="VEuPathDB" id="FungiDB:H257_04044"/>
<dbReference type="InterPro" id="IPR036770">
    <property type="entry name" value="Ankyrin_rpt-contain_sf"/>
</dbReference>
<dbReference type="Gene3D" id="2.30.29.30">
    <property type="entry name" value="Pleckstrin-homology domain (PH domain)/Phosphotyrosine-binding domain (PTB)"/>
    <property type="match status" value="1"/>
</dbReference>
<dbReference type="PROSITE" id="PS50297">
    <property type="entry name" value="ANK_REP_REGION"/>
    <property type="match status" value="3"/>
</dbReference>
<evidence type="ECO:0000259" key="6">
    <source>
        <dbReference type="PROSITE" id="PS50003"/>
    </source>
</evidence>
<keyword evidence="2 3" id="KW-0040">ANK repeat</keyword>
<dbReference type="InterPro" id="IPR001895">
    <property type="entry name" value="RASGEF_cat_dom"/>
</dbReference>
<evidence type="ECO:0000259" key="8">
    <source>
        <dbReference type="PROSITE" id="PS51205"/>
    </source>
</evidence>
<dbReference type="Gene3D" id="1.10.840.10">
    <property type="entry name" value="Ras guanine-nucleotide exchange factors catalytic domain"/>
    <property type="match status" value="1"/>
</dbReference>
<dbReference type="GO" id="GO:0007264">
    <property type="term" value="P:small GTPase-mediated signal transduction"/>
    <property type="evidence" value="ECO:0007669"/>
    <property type="project" value="InterPro"/>
</dbReference>
<feature type="compositionally biased region" description="Basic residues" evidence="5">
    <location>
        <begin position="281"/>
        <end position="292"/>
    </location>
</feature>
<dbReference type="InterPro" id="IPR002110">
    <property type="entry name" value="Ankyrin_rpt"/>
</dbReference>
<feature type="region of interest" description="Disordered" evidence="5">
    <location>
        <begin position="1017"/>
        <end position="1044"/>
    </location>
</feature>
<dbReference type="GeneID" id="20806040"/>
<accession>W4GWJ1</accession>
<dbReference type="SUPFAM" id="SSF50729">
    <property type="entry name" value="PH domain-like"/>
    <property type="match status" value="1"/>
</dbReference>
<protein>
    <recommendedName>
        <fullName evidence="10">Ras-GEF domain-containing protein</fullName>
    </recommendedName>
</protein>
<dbReference type="PROSITE" id="PS50009">
    <property type="entry name" value="RASGEF_CAT"/>
    <property type="match status" value="1"/>
</dbReference>
<feature type="repeat" description="ANK" evidence="3">
    <location>
        <begin position="887"/>
        <end position="920"/>
    </location>
</feature>
<dbReference type="OrthoDB" id="10254377at2759"/>
<feature type="compositionally biased region" description="Polar residues" evidence="5">
    <location>
        <begin position="34"/>
        <end position="47"/>
    </location>
</feature>
<dbReference type="InterPro" id="IPR001849">
    <property type="entry name" value="PH_domain"/>
</dbReference>
<dbReference type="SUPFAM" id="SSF109993">
    <property type="entry name" value="VPS9 domain"/>
    <property type="match status" value="1"/>
</dbReference>
<evidence type="ECO:0000256" key="3">
    <source>
        <dbReference type="PROSITE-ProRule" id="PRU00023"/>
    </source>
</evidence>
<dbReference type="Pfam" id="PF12796">
    <property type="entry name" value="Ank_2"/>
    <property type="match status" value="3"/>
</dbReference>
<feature type="domain" description="VPS9" evidence="8">
    <location>
        <begin position="425"/>
        <end position="597"/>
    </location>
</feature>
<dbReference type="PROSITE" id="PS51205">
    <property type="entry name" value="VPS9"/>
    <property type="match status" value="1"/>
</dbReference>
<gene>
    <name evidence="9" type="ORF">H257_04044</name>
</gene>
<dbReference type="PROSITE" id="PS50088">
    <property type="entry name" value="ANK_REPEAT"/>
    <property type="match status" value="3"/>
</dbReference>
<feature type="domain" description="PH" evidence="6">
    <location>
        <begin position="145"/>
        <end position="253"/>
    </location>
</feature>
<dbReference type="SMART" id="SM00248">
    <property type="entry name" value="ANK"/>
    <property type="match status" value="7"/>
</dbReference>
<sequence length="1561" mass="171628">MEPGDLRTIFAKGVDERRRQEAVRLHRSAGPLQISLNDHQRTLSGSHSRPHHRGGDGPSSSRPPVMSSETIYVMEDSDNDFNGDYKGNYDTTSGGRSRSQRNTSNATARRTHSSAVHRQMSAPQLPLGSNGHNGASPATMGGGGNLIYSGWLVKQGKIWKSWKKRYFVLLTRSNTMTGEPYSTLQYYKSHRFAQLKGEITLDDPNTTVRPMDIRKSKRAHCFELLKGFNSLVCQAKDDDDCKQWVEHLSRVVQATTSYDLTKSTSFSTQSAGAAIVLASQQHHHQQQQKHHQSSVAWRQSSSKIVVDPTTRLSNELRKLLSCDNAKTSPEANKCLHFVKHFDSRSTHAFSTLQEFIQTMCAHVHAKYAASLRAACLGDLNDLDDDDDDHHMDRLIDSCIHRQVEEALFLPLHDGLYSAVRRQVNADAEAGLNKKLRWLQGKDQAFFDISPHHLSSSEWRDACKLLGHLGAYSLPIDKYNALVEAVDEIQATYTDEHPVSEFVYQVTSDGLGFNSLVPTSTSQSTLDTDDLIPIFTFLLVNSGLENLLTLKQLLTAMHHHHYHHPDKTTSMTTTTPHVVGILGAAMEFVQNVTIPAVLEDIFKEQIAFSIDGDWRLGLGFEPESTYRSGAMVKNITAHGQAALGGIVSKGHVLVTLNGTNVVLWPYNDVVGLLNMSSPPHRMAFISNPNYVKILGSNKSLWNVALVQACQRGAVGSVQMLVANGAEVNYISDDDLTPLSVAVSYFHVNVVSYLLQHGAKTKHLTALGRGPLHLLGAPQLSMDAPQSNGKQHAAAWPDKVRQIIHKLVRHGAVIDGVDHFGYTPLMLLACTGCLEGVDTLMELSKTINIDMRGWHTGCSALACAAKEGQSEVATALLDYGADPSVKALRGETPLHYAASAADLHTCAVLLSEGKADVNARTLDGWTPLMLAVSRGALIQGHVVQKDTAAVLDTVRLLLNERANAKDICNVFRQAIHYAAVHGGADVYGFLASHPDVDVHAPDLCGQSARQLFEAHHASATTNTTTSGLTTTTTSTTTTSHGGVGSGSLNLSTLSQSSSSGMVFLDAANVASSSSSTSSMIMLSMSPDLSTSLSHPPNDDVMVISDAPTILDAAPKHSCCDVVQAVGAADMLGTFLQYDHTAVHDMEAFLWTGQLHIEKSDVLAFFRSFVSDAPSTHVQYARRVVLWCLDVWIQLLQETPSPPLDVCFDISNLVIHLLPAIVETDAVLLQWLTTRKIAPFVKACQTRQPFTSHGHCDAEYTALAAYFDQARPLAFLTDAAAAAPPTTSTGSVRDRLALAGVASSTETRTPVVAAKRRFSILDRVARLWQLDIDPGLMASQITLLQHWFFQKIPVSQLMAPKKSATLTPAYDKSRLLHNHISLWVINQILAREDVVDRGQILSYYVKVAGKCLTPLRNFDGFVAIMYALNDSSIFRLKKTWGRLPPPVRTLWQELKQWTEKGARPLHKLMKEGALPSIPYLGLVGQQFIVAQEYPDFVQNDLVNLKKMRLRGNVVRLVLPCQKTPYIFTPDKRLLDHMCAPLQLSTRDFCFNRSLEVEPRLAEVE</sequence>
<organism evidence="9">
    <name type="scientific">Aphanomyces astaci</name>
    <name type="common">Crayfish plague agent</name>
    <dbReference type="NCBI Taxonomy" id="112090"/>
    <lineage>
        <taxon>Eukaryota</taxon>
        <taxon>Sar</taxon>
        <taxon>Stramenopiles</taxon>
        <taxon>Oomycota</taxon>
        <taxon>Saprolegniomycetes</taxon>
        <taxon>Saprolegniales</taxon>
        <taxon>Verrucalvaceae</taxon>
        <taxon>Aphanomyces</taxon>
    </lineage>
</organism>
<dbReference type="InterPro" id="IPR037191">
    <property type="entry name" value="VPS9_dom_sf"/>
</dbReference>
<dbReference type="SMART" id="SM00147">
    <property type="entry name" value="RasGEF"/>
    <property type="match status" value="1"/>
</dbReference>
<dbReference type="GO" id="GO:0005085">
    <property type="term" value="F:guanyl-nucleotide exchange factor activity"/>
    <property type="evidence" value="ECO:0007669"/>
    <property type="project" value="UniProtKB-KW"/>
</dbReference>
<feature type="repeat" description="ANK" evidence="3">
    <location>
        <begin position="732"/>
        <end position="764"/>
    </location>
</feature>
<evidence type="ECO:0000256" key="5">
    <source>
        <dbReference type="SAM" id="MobiDB-lite"/>
    </source>
</evidence>
<dbReference type="InterPro" id="IPR011993">
    <property type="entry name" value="PH-like_dom_sf"/>
</dbReference>
<dbReference type="Gene3D" id="1.25.40.20">
    <property type="entry name" value="Ankyrin repeat-containing domain"/>
    <property type="match status" value="3"/>
</dbReference>
<feature type="domain" description="Ras-GEF" evidence="7">
    <location>
        <begin position="1330"/>
        <end position="1556"/>
    </location>
</feature>
<dbReference type="STRING" id="112090.W4GWJ1"/>
<dbReference type="EMBL" id="KI913120">
    <property type="protein sequence ID" value="ETV83283.1"/>
    <property type="molecule type" value="Genomic_DNA"/>
</dbReference>
<dbReference type="InterPro" id="IPR003123">
    <property type="entry name" value="VPS9"/>
</dbReference>
<keyword evidence="4" id="KW-0344">Guanine-nucleotide releasing factor</keyword>
<feature type="region of interest" description="Disordered" evidence="5">
    <location>
        <begin position="21"/>
        <end position="118"/>
    </location>
</feature>
<evidence type="ECO:0000256" key="2">
    <source>
        <dbReference type="ARBA" id="ARBA00023043"/>
    </source>
</evidence>
<feature type="compositionally biased region" description="Low complexity" evidence="5">
    <location>
        <begin position="1018"/>
        <end position="1044"/>
    </location>
</feature>
<proteinExistence type="predicted"/>
<dbReference type="Pfam" id="PF00169">
    <property type="entry name" value="PH"/>
    <property type="match status" value="1"/>
</dbReference>
<dbReference type="SUPFAM" id="SSF50156">
    <property type="entry name" value="PDZ domain-like"/>
    <property type="match status" value="1"/>
</dbReference>
<evidence type="ECO:0000313" key="9">
    <source>
        <dbReference type="EMBL" id="ETV83283.1"/>
    </source>
</evidence>
<feature type="compositionally biased region" description="Polar residues" evidence="5">
    <location>
        <begin position="58"/>
        <end position="70"/>
    </location>
</feature>
<feature type="repeat" description="ANK" evidence="3">
    <location>
        <begin position="854"/>
        <end position="886"/>
    </location>
</feature>
<feature type="region of interest" description="Disordered" evidence="5">
    <location>
        <begin position="280"/>
        <end position="300"/>
    </location>
</feature>
<dbReference type="Gene3D" id="1.20.1050.80">
    <property type="entry name" value="VPS9 domain"/>
    <property type="match status" value="1"/>
</dbReference>
<evidence type="ECO:0000256" key="1">
    <source>
        <dbReference type="ARBA" id="ARBA00022737"/>
    </source>
</evidence>
<evidence type="ECO:0008006" key="10">
    <source>
        <dbReference type="Google" id="ProtNLM"/>
    </source>
</evidence>
<keyword evidence="1" id="KW-0677">Repeat</keyword>
<dbReference type="SUPFAM" id="SSF48366">
    <property type="entry name" value="Ras GEF"/>
    <property type="match status" value="1"/>
</dbReference>
<dbReference type="Pfam" id="PF00617">
    <property type="entry name" value="RasGEF"/>
    <property type="match status" value="1"/>
</dbReference>
<feature type="compositionally biased region" description="Polar residues" evidence="5">
    <location>
        <begin position="89"/>
        <end position="116"/>
    </location>
</feature>
<dbReference type="InterPro" id="IPR023578">
    <property type="entry name" value="Ras_GEF_dom_sf"/>
</dbReference>
<dbReference type="RefSeq" id="XP_009826713.1">
    <property type="nucleotide sequence ID" value="XM_009828411.1"/>
</dbReference>
<dbReference type="InterPro" id="IPR036964">
    <property type="entry name" value="RASGEF_cat_dom_sf"/>
</dbReference>
<reference evidence="9" key="1">
    <citation type="submission" date="2013-12" db="EMBL/GenBank/DDBJ databases">
        <title>The Genome Sequence of Aphanomyces astaci APO3.</title>
        <authorList>
            <consortium name="The Broad Institute Genomics Platform"/>
            <person name="Russ C."/>
            <person name="Tyler B."/>
            <person name="van West P."/>
            <person name="Dieguez-Uribeondo J."/>
            <person name="Young S.K."/>
            <person name="Zeng Q."/>
            <person name="Gargeya S."/>
            <person name="Fitzgerald M."/>
            <person name="Abouelleil A."/>
            <person name="Alvarado L."/>
            <person name="Chapman S.B."/>
            <person name="Gainer-Dewar J."/>
            <person name="Goldberg J."/>
            <person name="Griggs A."/>
            <person name="Gujja S."/>
            <person name="Hansen M."/>
            <person name="Howarth C."/>
            <person name="Imamovic A."/>
            <person name="Ireland A."/>
            <person name="Larimer J."/>
            <person name="McCowan C."/>
            <person name="Murphy C."/>
            <person name="Pearson M."/>
            <person name="Poon T.W."/>
            <person name="Priest M."/>
            <person name="Roberts A."/>
            <person name="Saif S."/>
            <person name="Shea T."/>
            <person name="Sykes S."/>
            <person name="Wortman J."/>
            <person name="Nusbaum C."/>
            <person name="Birren B."/>
        </authorList>
    </citation>
    <scope>NUCLEOTIDE SEQUENCE [LARGE SCALE GENOMIC DNA]</scope>
    <source>
        <strain evidence="9">APO3</strain>
    </source>
</reference>
<dbReference type="SUPFAM" id="SSF48403">
    <property type="entry name" value="Ankyrin repeat"/>
    <property type="match status" value="1"/>
</dbReference>
<dbReference type="SMART" id="SM00233">
    <property type="entry name" value="PH"/>
    <property type="match status" value="1"/>
</dbReference>
<evidence type="ECO:0000259" key="7">
    <source>
        <dbReference type="PROSITE" id="PS50009"/>
    </source>
</evidence>
<dbReference type="PANTHER" id="PTHR24198:SF165">
    <property type="entry name" value="ANKYRIN REPEAT-CONTAINING PROTEIN-RELATED"/>
    <property type="match status" value="1"/>
</dbReference>
<name>W4GWJ1_APHAT</name>